<feature type="domain" description="STAS" evidence="7">
    <location>
        <begin position="416"/>
        <end position="491"/>
    </location>
</feature>
<feature type="transmembrane region" description="Helical" evidence="6">
    <location>
        <begin position="310"/>
        <end position="328"/>
    </location>
</feature>
<feature type="transmembrane region" description="Helical" evidence="6">
    <location>
        <begin position="156"/>
        <end position="177"/>
    </location>
</feature>
<proteinExistence type="predicted"/>
<organism evidence="8 9">
    <name type="scientific">Zymobacter palmae</name>
    <dbReference type="NCBI Taxonomy" id="33074"/>
    <lineage>
        <taxon>Bacteria</taxon>
        <taxon>Pseudomonadati</taxon>
        <taxon>Pseudomonadota</taxon>
        <taxon>Gammaproteobacteria</taxon>
        <taxon>Oceanospirillales</taxon>
        <taxon>Halomonadaceae</taxon>
        <taxon>Zymobacter group</taxon>
        <taxon>Zymobacter</taxon>
    </lineage>
</organism>
<evidence type="ECO:0000259" key="7">
    <source>
        <dbReference type="PROSITE" id="PS50801"/>
    </source>
</evidence>
<dbReference type="GO" id="GO:0016020">
    <property type="term" value="C:membrane"/>
    <property type="evidence" value="ECO:0007669"/>
    <property type="project" value="UniProtKB-SubCell"/>
</dbReference>
<evidence type="ECO:0000256" key="6">
    <source>
        <dbReference type="SAM" id="Phobius"/>
    </source>
</evidence>
<evidence type="ECO:0000256" key="5">
    <source>
        <dbReference type="SAM" id="MobiDB-lite"/>
    </source>
</evidence>
<evidence type="ECO:0000313" key="8">
    <source>
        <dbReference type="EMBL" id="BBG28912.1"/>
    </source>
</evidence>
<feature type="transmembrane region" description="Helical" evidence="6">
    <location>
        <begin position="231"/>
        <end position="252"/>
    </location>
</feature>
<feature type="transmembrane region" description="Helical" evidence="6">
    <location>
        <begin position="88"/>
        <end position="106"/>
    </location>
</feature>
<dbReference type="RefSeq" id="WP_027704439.1">
    <property type="nucleotide sequence ID" value="NZ_AP018933.1"/>
</dbReference>
<feature type="transmembrane region" description="Helical" evidence="6">
    <location>
        <begin position="278"/>
        <end position="298"/>
    </location>
</feature>
<dbReference type="OrthoDB" id="9771198at2"/>
<dbReference type="PROSITE" id="PS50801">
    <property type="entry name" value="STAS"/>
    <property type="match status" value="1"/>
</dbReference>
<dbReference type="EMBL" id="AP018933">
    <property type="protein sequence ID" value="BBG28912.1"/>
    <property type="molecule type" value="Genomic_DNA"/>
</dbReference>
<feature type="region of interest" description="Disordered" evidence="5">
    <location>
        <begin position="496"/>
        <end position="517"/>
    </location>
</feature>
<keyword evidence="4 6" id="KW-0472">Membrane</keyword>
<accession>A0A348HBB0</accession>
<feature type="transmembrane region" description="Helical" evidence="6">
    <location>
        <begin position="372"/>
        <end position="398"/>
    </location>
</feature>
<dbReference type="InterPro" id="IPR002645">
    <property type="entry name" value="STAS_dom"/>
</dbReference>
<feature type="transmembrane region" description="Helical" evidence="6">
    <location>
        <begin position="118"/>
        <end position="136"/>
    </location>
</feature>
<feature type="transmembrane region" description="Helical" evidence="6">
    <location>
        <begin position="189"/>
        <end position="211"/>
    </location>
</feature>
<dbReference type="CDD" id="cd07042">
    <property type="entry name" value="STAS_SulP_like_sulfate_transporter"/>
    <property type="match status" value="1"/>
</dbReference>
<name>A0A348HBB0_9GAMM</name>
<sequence length="517" mass="55951">MLMLSKKEWFGNPKNDILAGIVVSLALIPEAIAFSIIAGVDPKVGLYASFCIAVVCAFTGGRPAMISAATGATALLMVTLVKDHGVDYLFPMTMLVGIIQLIFGLLRLGTLMRFVARPILHGFVNALGILLFLSQVHELIRERGTLLARAAESGHMAPAIWISPLFVIVGLIIIYGLPRIPKVGRIIPSPLVCIIVLTAVCAYLQPGILTVADKGKLPDSLPHFLWFNVPLNFETLMIILKPAILVSIVGLLESMMTATVVDEYTHTPSDKNRECRGLGLANIVSSLFGGMAGCAMIGQTSVNLASGGRTRLSTLIGGVGVLILSVFLKGVVGQIPLAALAAVMTMVAIGTFRWRSFKELFTLPKTTNITMVATVVVVVSTNNLVYGVVTGILLNVFFFTYRFSRLLSVDVQDVEEGVRKFNVKGQLFFGSALKFNAAFDSLTDVRLAIIDMSQVRLWDHCAVVTLDRIRAELQRTGTTVELRGLSPENEVMISKYSELRQQEEGPDGEEGEKLTTA</sequence>
<dbReference type="PANTHER" id="PTHR43310:SF1">
    <property type="entry name" value="SULFATE TRANSPORTER YBAR-RELATED"/>
    <property type="match status" value="1"/>
</dbReference>
<dbReference type="Pfam" id="PF01740">
    <property type="entry name" value="STAS"/>
    <property type="match status" value="1"/>
</dbReference>
<dbReference type="Gene3D" id="3.30.750.24">
    <property type="entry name" value="STAS domain"/>
    <property type="match status" value="1"/>
</dbReference>
<dbReference type="KEGG" id="zpl:ZBT109_0112"/>
<evidence type="ECO:0000313" key="9">
    <source>
        <dbReference type="Proteomes" id="UP000267342"/>
    </source>
</evidence>
<gene>
    <name evidence="8" type="ORF">ZBT109_0112</name>
</gene>
<feature type="transmembrane region" description="Helical" evidence="6">
    <location>
        <begin position="335"/>
        <end position="352"/>
    </location>
</feature>
<evidence type="ECO:0000256" key="2">
    <source>
        <dbReference type="ARBA" id="ARBA00022692"/>
    </source>
</evidence>
<reference evidence="8 9" key="1">
    <citation type="submission" date="2018-09" db="EMBL/GenBank/DDBJ databases">
        <title>Zymobacter palmae IAM14233 (=T109) whole genome analysis.</title>
        <authorList>
            <person name="Yanase H."/>
        </authorList>
    </citation>
    <scope>NUCLEOTIDE SEQUENCE [LARGE SCALE GENOMIC DNA]</scope>
    <source>
        <strain evidence="8 9">IAM14233</strain>
    </source>
</reference>
<keyword evidence="9" id="KW-1185">Reference proteome</keyword>
<protein>
    <submittedName>
        <fullName evidence="8">Sulfate permease and related transporters</fullName>
    </submittedName>
</protein>
<evidence type="ECO:0000256" key="4">
    <source>
        <dbReference type="ARBA" id="ARBA00023136"/>
    </source>
</evidence>
<evidence type="ECO:0000256" key="3">
    <source>
        <dbReference type="ARBA" id="ARBA00022989"/>
    </source>
</evidence>
<feature type="transmembrane region" description="Helical" evidence="6">
    <location>
        <begin position="43"/>
        <end position="60"/>
    </location>
</feature>
<dbReference type="InterPro" id="IPR036513">
    <property type="entry name" value="STAS_dom_sf"/>
</dbReference>
<dbReference type="SUPFAM" id="SSF52091">
    <property type="entry name" value="SpoIIaa-like"/>
    <property type="match status" value="1"/>
</dbReference>
<comment type="subcellular location">
    <subcellularLocation>
        <location evidence="1">Membrane</location>
        <topology evidence="1">Multi-pass membrane protein</topology>
    </subcellularLocation>
</comment>
<keyword evidence="2 6" id="KW-0812">Transmembrane</keyword>
<evidence type="ECO:0000256" key="1">
    <source>
        <dbReference type="ARBA" id="ARBA00004141"/>
    </source>
</evidence>
<keyword evidence="3 6" id="KW-1133">Transmembrane helix</keyword>
<dbReference type="STRING" id="1123510.GCA_000620025_00201"/>
<dbReference type="InterPro" id="IPR011547">
    <property type="entry name" value="SLC26A/SulP_dom"/>
</dbReference>
<dbReference type="AlphaFoldDB" id="A0A348HBB0"/>
<dbReference type="PANTHER" id="PTHR43310">
    <property type="entry name" value="SULFATE TRANSPORTER YBAR-RELATED"/>
    <property type="match status" value="1"/>
</dbReference>
<dbReference type="InterPro" id="IPR052706">
    <property type="entry name" value="Membrane-Transporter-like"/>
</dbReference>
<dbReference type="Pfam" id="PF00916">
    <property type="entry name" value="Sulfate_transp"/>
    <property type="match status" value="1"/>
</dbReference>
<dbReference type="Proteomes" id="UP000267342">
    <property type="component" value="Chromosome"/>
</dbReference>